<evidence type="ECO:0000313" key="2">
    <source>
        <dbReference type="Proteomes" id="UP000031561"/>
    </source>
</evidence>
<evidence type="ECO:0000313" key="1">
    <source>
        <dbReference type="EMBL" id="MCM1985016.1"/>
    </source>
</evidence>
<reference evidence="1 2" key="1">
    <citation type="journal article" date="2015" name="Genome Announc.">
        <title>Draft Genome Sequence of Filamentous Marine Cyanobacterium Lyngbya confervoides Strain BDU141951.</title>
        <authorList>
            <person name="Chandrababunaidu M.M."/>
            <person name="Sen D."/>
            <person name="Tripathy S."/>
        </authorList>
    </citation>
    <scope>NUCLEOTIDE SEQUENCE [LARGE SCALE GENOMIC DNA]</scope>
    <source>
        <strain evidence="1 2">BDU141951</strain>
    </source>
</reference>
<sequence length="72" mass="8149">MEPGGAIAVRIVSYAGYRRAAKQQGIRFKKTPSWDKLVCAFSYVEAMRQLSLAYAQAYPHPQLEGIKFELEI</sequence>
<keyword evidence="2" id="KW-1185">Reference proteome</keyword>
<organism evidence="1 2">
    <name type="scientific">Lyngbya confervoides BDU141951</name>
    <dbReference type="NCBI Taxonomy" id="1574623"/>
    <lineage>
        <taxon>Bacteria</taxon>
        <taxon>Bacillati</taxon>
        <taxon>Cyanobacteriota</taxon>
        <taxon>Cyanophyceae</taxon>
        <taxon>Oscillatoriophycideae</taxon>
        <taxon>Oscillatoriales</taxon>
        <taxon>Microcoleaceae</taxon>
        <taxon>Lyngbya</taxon>
    </lineage>
</organism>
<protein>
    <submittedName>
        <fullName evidence="1">Uncharacterized protein</fullName>
    </submittedName>
</protein>
<accession>A0ABD4T8T2</accession>
<dbReference type="EMBL" id="JTHE03000109">
    <property type="protein sequence ID" value="MCM1985016.1"/>
    <property type="molecule type" value="Genomic_DNA"/>
</dbReference>
<dbReference type="AlphaFoldDB" id="A0ABD4T8T2"/>
<gene>
    <name evidence="1" type="ORF">QQ91_0019530</name>
</gene>
<name>A0ABD4T8T2_9CYAN</name>
<dbReference type="RefSeq" id="WP_166277647.1">
    <property type="nucleotide sequence ID" value="NZ_JTHE03000109.1"/>
</dbReference>
<proteinExistence type="predicted"/>
<dbReference type="Proteomes" id="UP000031561">
    <property type="component" value="Unassembled WGS sequence"/>
</dbReference>
<comment type="caution">
    <text evidence="1">The sequence shown here is derived from an EMBL/GenBank/DDBJ whole genome shotgun (WGS) entry which is preliminary data.</text>
</comment>